<dbReference type="Gene3D" id="1.25.40.20">
    <property type="entry name" value="Ankyrin repeat-containing domain"/>
    <property type="match status" value="3"/>
</dbReference>
<evidence type="ECO:0000256" key="1">
    <source>
        <dbReference type="ARBA" id="ARBA00022737"/>
    </source>
</evidence>
<feature type="repeat" description="ANK" evidence="3">
    <location>
        <begin position="308"/>
        <end position="340"/>
    </location>
</feature>
<dbReference type="SUPFAM" id="SSF48403">
    <property type="entry name" value="Ankyrin repeat"/>
    <property type="match status" value="2"/>
</dbReference>
<protein>
    <submittedName>
        <fullName evidence="5">Ankyrin</fullName>
    </submittedName>
</protein>
<dbReference type="Pfam" id="PF12796">
    <property type="entry name" value="Ank_2"/>
    <property type="match status" value="2"/>
</dbReference>
<feature type="compositionally biased region" description="Basic and acidic residues" evidence="4">
    <location>
        <begin position="146"/>
        <end position="159"/>
    </location>
</feature>
<dbReference type="SMART" id="SM00248">
    <property type="entry name" value="ANK"/>
    <property type="match status" value="7"/>
</dbReference>
<dbReference type="EMBL" id="MU853341">
    <property type="protein sequence ID" value="KAK4112843.1"/>
    <property type="molecule type" value="Genomic_DNA"/>
</dbReference>
<dbReference type="InterPro" id="IPR036770">
    <property type="entry name" value="Ankyrin_rpt-contain_sf"/>
</dbReference>
<dbReference type="PANTHER" id="PTHR24189:SF50">
    <property type="entry name" value="ANKYRIN REPEAT AND SOCS BOX PROTEIN 2"/>
    <property type="match status" value="1"/>
</dbReference>
<dbReference type="Pfam" id="PF00023">
    <property type="entry name" value="Ank"/>
    <property type="match status" value="1"/>
</dbReference>
<feature type="compositionally biased region" description="Polar residues" evidence="4">
    <location>
        <begin position="160"/>
        <end position="185"/>
    </location>
</feature>
<keyword evidence="6" id="KW-1185">Reference proteome</keyword>
<organism evidence="5 6">
    <name type="scientific">Canariomyces notabilis</name>
    <dbReference type="NCBI Taxonomy" id="2074819"/>
    <lineage>
        <taxon>Eukaryota</taxon>
        <taxon>Fungi</taxon>
        <taxon>Dikarya</taxon>
        <taxon>Ascomycota</taxon>
        <taxon>Pezizomycotina</taxon>
        <taxon>Sordariomycetes</taxon>
        <taxon>Sordariomycetidae</taxon>
        <taxon>Sordariales</taxon>
        <taxon>Chaetomiaceae</taxon>
        <taxon>Canariomyces</taxon>
    </lineage>
</organism>
<reference evidence="5" key="2">
    <citation type="submission" date="2023-05" db="EMBL/GenBank/DDBJ databases">
        <authorList>
            <consortium name="Lawrence Berkeley National Laboratory"/>
            <person name="Steindorff A."/>
            <person name="Hensen N."/>
            <person name="Bonometti L."/>
            <person name="Westerberg I."/>
            <person name="Brannstrom I.O."/>
            <person name="Guillou S."/>
            <person name="Cros-Aarteil S."/>
            <person name="Calhoun S."/>
            <person name="Haridas S."/>
            <person name="Kuo A."/>
            <person name="Mondo S."/>
            <person name="Pangilinan J."/>
            <person name="Riley R."/>
            <person name="Labutti K."/>
            <person name="Andreopoulos B."/>
            <person name="Lipzen A."/>
            <person name="Chen C."/>
            <person name="Yanf M."/>
            <person name="Daum C."/>
            <person name="Ng V."/>
            <person name="Clum A."/>
            <person name="Ohm R."/>
            <person name="Martin F."/>
            <person name="Silar P."/>
            <person name="Natvig D."/>
            <person name="Lalanne C."/>
            <person name="Gautier V."/>
            <person name="Ament-Velasquez S.L."/>
            <person name="Kruys A."/>
            <person name="Hutchinson M.I."/>
            <person name="Powell A.J."/>
            <person name="Barry K."/>
            <person name="Miller A.N."/>
            <person name="Grigoriev I.V."/>
            <person name="Debuchy R."/>
            <person name="Gladieux P."/>
            <person name="Thoren M.H."/>
            <person name="Johannesson H."/>
        </authorList>
    </citation>
    <scope>NUCLEOTIDE SEQUENCE</scope>
    <source>
        <strain evidence="5">CBS 508.74</strain>
    </source>
</reference>
<comment type="caution">
    <text evidence="5">The sequence shown here is derived from an EMBL/GenBank/DDBJ whole genome shotgun (WGS) entry which is preliminary data.</text>
</comment>
<evidence type="ECO:0000256" key="3">
    <source>
        <dbReference type="PROSITE-ProRule" id="PRU00023"/>
    </source>
</evidence>
<feature type="repeat" description="ANK" evidence="3">
    <location>
        <begin position="476"/>
        <end position="508"/>
    </location>
</feature>
<gene>
    <name evidence="5" type="ORF">N656DRAFT_779070</name>
</gene>
<sequence length="534" mass="58420">MAPRGIGALPLELLVFVIENLDSVRDISALTRTNRRIYSASNPLLYRYAARHGDARPLAWAATRNLVGTLRMALAAGADPDHEFLDALPRETWEKETAAARDGANPGTATPTGDGAVNNFKDAPDDHMWDVDTDRGWTDSASDVKWSSEADRSDIDHASSPHTAQSLTISTSDYSSAHHPLSSSDGDYDMFSEEAEPSQPKPRMILRRYRAMHLAARDGHDAIVSLLADYGASLDVPSQNLCDCVPLYGLLNATEQPEDLPPLKWSPLHHALCHARPETAKLLLSRGASYMMVPESVFSSSLEREHGRGLTALHYAAGMGLTDVVRYLVDNKIQTEIDAQDEWTTTPFYYAYANRHWESTVPLLLELGANVECEIKMYIPYTAITPLGEACRLGDFEEADRLIDLGGDVKRGFIALTNGGCLTPLHMCCMRSAQPVAGARPRKRAVLSEEEFGIARMRTIEKLIAHGAQIDARDCFGSTPLMAAVQACNVPALRALLKAGAELKEHDTASRTALMQEIRAAQSLPVAAFSSHET</sequence>
<dbReference type="PROSITE" id="PS50088">
    <property type="entry name" value="ANK_REPEAT"/>
    <property type="match status" value="3"/>
</dbReference>
<accession>A0AAN6TEC1</accession>
<feature type="compositionally biased region" description="Acidic residues" evidence="4">
    <location>
        <begin position="186"/>
        <end position="196"/>
    </location>
</feature>
<reference evidence="5" key="1">
    <citation type="journal article" date="2023" name="Mol. Phylogenet. Evol.">
        <title>Genome-scale phylogeny and comparative genomics of the fungal order Sordariales.</title>
        <authorList>
            <person name="Hensen N."/>
            <person name="Bonometti L."/>
            <person name="Westerberg I."/>
            <person name="Brannstrom I.O."/>
            <person name="Guillou S."/>
            <person name="Cros-Aarteil S."/>
            <person name="Calhoun S."/>
            <person name="Haridas S."/>
            <person name="Kuo A."/>
            <person name="Mondo S."/>
            <person name="Pangilinan J."/>
            <person name="Riley R."/>
            <person name="LaButti K."/>
            <person name="Andreopoulos B."/>
            <person name="Lipzen A."/>
            <person name="Chen C."/>
            <person name="Yan M."/>
            <person name="Daum C."/>
            <person name="Ng V."/>
            <person name="Clum A."/>
            <person name="Steindorff A."/>
            <person name="Ohm R.A."/>
            <person name="Martin F."/>
            <person name="Silar P."/>
            <person name="Natvig D.O."/>
            <person name="Lalanne C."/>
            <person name="Gautier V."/>
            <person name="Ament-Velasquez S.L."/>
            <person name="Kruys A."/>
            <person name="Hutchinson M.I."/>
            <person name="Powell A.J."/>
            <person name="Barry K."/>
            <person name="Miller A.N."/>
            <person name="Grigoriev I.V."/>
            <person name="Debuchy R."/>
            <person name="Gladieux P."/>
            <person name="Hiltunen Thoren M."/>
            <person name="Johannesson H."/>
        </authorList>
    </citation>
    <scope>NUCLEOTIDE SEQUENCE</scope>
    <source>
        <strain evidence="5">CBS 508.74</strain>
    </source>
</reference>
<evidence type="ECO:0000256" key="2">
    <source>
        <dbReference type="ARBA" id="ARBA00023043"/>
    </source>
</evidence>
<keyword evidence="2 3" id="KW-0040">ANK repeat</keyword>
<feature type="region of interest" description="Disordered" evidence="4">
    <location>
        <begin position="140"/>
        <end position="199"/>
    </location>
</feature>
<dbReference type="GeneID" id="89939249"/>
<dbReference type="PROSITE" id="PS50297">
    <property type="entry name" value="ANK_REP_REGION"/>
    <property type="match status" value="3"/>
</dbReference>
<proteinExistence type="predicted"/>
<dbReference type="PANTHER" id="PTHR24189">
    <property type="entry name" value="MYOTROPHIN"/>
    <property type="match status" value="1"/>
</dbReference>
<dbReference type="InterPro" id="IPR050745">
    <property type="entry name" value="Multifunctional_regulatory"/>
</dbReference>
<dbReference type="RefSeq" id="XP_064670413.1">
    <property type="nucleotide sequence ID" value="XM_064815124.1"/>
</dbReference>
<dbReference type="Proteomes" id="UP001302812">
    <property type="component" value="Unassembled WGS sequence"/>
</dbReference>
<dbReference type="PRINTS" id="PR01415">
    <property type="entry name" value="ANKYRIN"/>
</dbReference>
<dbReference type="AlphaFoldDB" id="A0AAN6TEC1"/>
<dbReference type="InterPro" id="IPR002110">
    <property type="entry name" value="Ankyrin_rpt"/>
</dbReference>
<evidence type="ECO:0000256" key="4">
    <source>
        <dbReference type="SAM" id="MobiDB-lite"/>
    </source>
</evidence>
<keyword evidence="1" id="KW-0677">Repeat</keyword>
<evidence type="ECO:0000313" key="5">
    <source>
        <dbReference type="EMBL" id="KAK4112843.1"/>
    </source>
</evidence>
<feature type="region of interest" description="Disordered" evidence="4">
    <location>
        <begin position="95"/>
        <end position="125"/>
    </location>
</feature>
<name>A0AAN6TEC1_9PEZI</name>
<feature type="repeat" description="ANK" evidence="3">
    <location>
        <begin position="207"/>
        <end position="239"/>
    </location>
</feature>
<evidence type="ECO:0000313" key="6">
    <source>
        <dbReference type="Proteomes" id="UP001302812"/>
    </source>
</evidence>